<keyword evidence="5 6" id="KW-0472">Membrane</keyword>
<evidence type="ECO:0000313" key="8">
    <source>
        <dbReference type="EMBL" id="KAB7662970.1"/>
    </source>
</evidence>
<feature type="transmembrane region" description="Helical" evidence="6">
    <location>
        <begin position="78"/>
        <end position="97"/>
    </location>
</feature>
<feature type="transmembrane region" description="Helical" evidence="6">
    <location>
        <begin position="197"/>
        <end position="215"/>
    </location>
</feature>
<dbReference type="Proteomes" id="UP000430564">
    <property type="component" value="Unassembled WGS sequence"/>
</dbReference>
<dbReference type="SUPFAM" id="SSF103481">
    <property type="entry name" value="Multidrug resistance efflux transporter EmrE"/>
    <property type="match status" value="2"/>
</dbReference>
<protein>
    <submittedName>
        <fullName evidence="8">DMT family transporter</fullName>
    </submittedName>
</protein>
<dbReference type="RefSeq" id="WP_152157448.1">
    <property type="nucleotide sequence ID" value="NZ_WEHX01000003.1"/>
</dbReference>
<evidence type="ECO:0000256" key="4">
    <source>
        <dbReference type="ARBA" id="ARBA00022989"/>
    </source>
</evidence>
<dbReference type="InterPro" id="IPR037185">
    <property type="entry name" value="EmrE-like"/>
</dbReference>
<reference evidence="8 9" key="1">
    <citation type="submission" date="2019-10" db="EMBL/GenBank/DDBJ databases">
        <title>Genome diversity of Sutterella seckii.</title>
        <authorList>
            <person name="Chaplin A.V."/>
            <person name="Sokolova S.R."/>
            <person name="Mosin K.A."/>
            <person name="Ivanova E.L."/>
            <person name="Kochetkova T.O."/>
            <person name="Goltsov A.Y."/>
            <person name="Trofimov D.Y."/>
            <person name="Efimov B.A."/>
        </authorList>
    </citation>
    <scope>NUCLEOTIDE SEQUENCE [LARGE SCALE GENOMIC DNA]</scope>
    <source>
        <strain evidence="8 9">ASD393</strain>
    </source>
</reference>
<keyword evidence="3 6" id="KW-0812">Transmembrane</keyword>
<feature type="transmembrane region" description="Helical" evidence="6">
    <location>
        <begin position="163"/>
        <end position="185"/>
    </location>
</feature>
<dbReference type="EMBL" id="WEHX01000003">
    <property type="protein sequence ID" value="KAB7662970.1"/>
    <property type="molecule type" value="Genomic_DNA"/>
</dbReference>
<evidence type="ECO:0000256" key="2">
    <source>
        <dbReference type="ARBA" id="ARBA00007362"/>
    </source>
</evidence>
<sequence>MALPTAPVRRPIDLRAFVICVLLSMTWGMQQTAIKAAGTDISPMLQVGLRSAAAAILLLIANRFFLHEKWNWNVRFRDVALVGLGFVGEFFFVAEGLRFTTASHMSVLLYTAPFFAAVGLSIRLPEERLSLIQWAGLFVAFAGIVTAFFVPAFLAGTSAGSDLWILGDFLGLLSGVSWGLTTVFLRATTMNNAAPTQMLFSQLIFAAATLTPIALLTGQSTFIGTPVAWASLLFQIFIVSFASYLVWCQMLKVYLAARLGVLVFMTPFFGVLFSVLLLGESIGPAFIAGSLLMLAGLLMVQVRHLPRLGKH</sequence>
<feature type="transmembrane region" description="Helical" evidence="6">
    <location>
        <begin position="259"/>
        <end position="279"/>
    </location>
</feature>
<keyword evidence="4 6" id="KW-1133">Transmembrane helix</keyword>
<dbReference type="Pfam" id="PF00892">
    <property type="entry name" value="EamA"/>
    <property type="match status" value="2"/>
</dbReference>
<evidence type="ECO:0000256" key="5">
    <source>
        <dbReference type="ARBA" id="ARBA00023136"/>
    </source>
</evidence>
<dbReference type="InterPro" id="IPR050638">
    <property type="entry name" value="AA-Vitamin_Transporters"/>
</dbReference>
<feature type="domain" description="EamA" evidence="7">
    <location>
        <begin position="18"/>
        <end position="147"/>
    </location>
</feature>
<gene>
    <name evidence="8" type="ORF">GBM95_01360</name>
</gene>
<feature type="transmembrane region" description="Helical" evidence="6">
    <location>
        <begin position="103"/>
        <end position="122"/>
    </location>
</feature>
<dbReference type="PANTHER" id="PTHR32322">
    <property type="entry name" value="INNER MEMBRANE TRANSPORTER"/>
    <property type="match status" value="1"/>
</dbReference>
<evidence type="ECO:0000256" key="3">
    <source>
        <dbReference type="ARBA" id="ARBA00022692"/>
    </source>
</evidence>
<feature type="domain" description="EamA" evidence="7">
    <location>
        <begin position="166"/>
        <end position="300"/>
    </location>
</feature>
<evidence type="ECO:0000256" key="1">
    <source>
        <dbReference type="ARBA" id="ARBA00004141"/>
    </source>
</evidence>
<proteinExistence type="inferred from homology"/>
<evidence type="ECO:0000256" key="6">
    <source>
        <dbReference type="SAM" id="Phobius"/>
    </source>
</evidence>
<dbReference type="InterPro" id="IPR000620">
    <property type="entry name" value="EamA_dom"/>
</dbReference>
<feature type="transmembrane region" description="Helical" evidence="6">
    <location>
        <begin position="49"/>
        <end position="66"/>
    </location>
</feature>
<organism evidence="8 9">
    <name type="scientific">Sutterella seckii</name>
    <dbReference type="NCBI Taxonomy" id="1944635"/>
    <lineage>
        <taxon>Bacteria</taxon>
        <taxon>Pseudomonadati</taxon>
        <taxon>Pseudomonadota</taxon>
        <taxon>Betaproteobacteria</taxon>
        <taxon>Burkholderiales</taxon>
        <taxon>Sutterellaceae</taxon>
        <taxon>Sutterella</taxon>
    </lineage>
</organism>
<accession>A0A6I1EZ09</accession>
<comment type="similarity">
    <text evidence="2">Belongs to the EamA transporter family.</text>
</comment>
<comment type="caution">
    <text evidence="8">The sequence shown here is derived from an EMBL/GenBank/DDBJ whole genome shotgun (WGS) entry which is preliminary data.</text>
</comment>
<feature type="transmembrane region" description="Helical" evidence="6">
    <location>
        <begin position="134"/>
        <end position="157"/>
    </location>
</feature>
<feature type="transmembrane region" description="Helical" evidence="6">
    <location>
        <begin position="285"/>
        <end position="302"/>
    </location>
</feature>
<name>A0A6I1EZ09_9BURK</name>
<feature type="transmembrane region" description="Helical" evidence="6">
    <location>
        <begin position="227"/>
        <end position="247"/>
    </location>
</feature>
<dbReference type="GO" id="GO:0016020">
    <property type="term" value="C:membrane"/>
    <property type="evidence" value="ECO:0007669"/>
    <property type="project" value="UniProtKB-SubCell"/>
</dbReference>
<evidence type="ECO:0000313" key="9">
    <source>
        <dbReference type="Proteomes" id="UP000430564"/>
    </source>
</evidence>
<comment type="subcellular location">
    <subcellularLocation>
        <location evidence="1">Membrane</location>
        <topology evidence="1">Multi-pass membrane protein</topology>
    </subcellularLocation>
</comment>
<evidence type="ECO:0000259" key="7">
    <source>
        <dbReference type="Pfam" id="PF00892"/>
    </source>
</evidence>
<dbReference type="AlphaFoldDB" id="A0A6I1EZ09"/>
<dbReference type="OrthoDB" id="184388at2"/>
<dbReference type="PANTHER" id="PTHR32322:SF2">
    <property type="entry name" value="EAMA DOMAIN-CONTAINING PROTEIN"/>
    <property type="match status" value="1"/>
</dbReference>
<feature type="transmembrane region" description="Helical" evidence="6">
    <location>
        <begin position="12"/>
        <end position="29"/>
    </location>
</feature>